<keyword evidence="1" id="KW-0378">Hydrolase</keyword>
<protein>
    <submittedName>
        <fullName evidence="1">P-loop-containing nucleoside triphosphate hydrolase</fullName>
    </submittedName>
</protein>
<name>A0A8F8KTV9_9VIRU</name>
<evidence type="ECO:0000313" key="1">
    <source>
        <dbReference type="EMBL" id="QYA18558.1"/>
    </source>
</evidence>
<dbReference type="InterPro" id="IPR027417">
    <property type="entry name" value="P-loop_NTPase"/>
</dbReference>
<proteinExistence type="predicted"/>
<accession>A0A8F8KTV9</accession>
<sequence length="307" mass="35500">MYRIPFDVFCHVLRPKLNASTVIAFEQSTLYHRGLVHVTRQKRRLKHGYINELVYSRIREKQQPYYRLKLMLEDAKSTIKFSDVKMFWTETINNESDQPQGLEVLNGGPIVPYILVKCNLHERKGIKYLYAPTSMLGHSTFYIHGSRRTGTTTIAKCLVSTYSNRTILLCSDFCIEVDDWKRDITSKLSGLFPVSLGLLYNSLQGNKYQKSGLVVVFDNILEETARTKRIKIMEIFKMLRDLDAVIIVTSQLNANEEGNFRSAIRSNDMAYVSLRMSWFVNVAGNGDDLHHNNRYPAMYEEHSSPCY</sequence>
<dbReference type="GO" id="GO:0016787">
    <property type="term" value="F:hydrolase activity"/>
    <property type="evidence" value="ECO:0007669"/>
    <property type="project" value="UniProtKB-KW"/>
</dbReference>
<dbReference type="EMBL" id="MZ420154">
    <property type="protein sequence ID" value="QYA18558.1"/>
    <property type="molecule type" value="Genomic_DNA"/>
</dbReference>
<dbReference type="SUPFAM" id="SSF52540">
    <property type="entry name" value="P-loop containing nucleoside triphosphate hydrolases"/>
    <property type="match status" value="1"/>
</dbReference>
<reference evidence="1" key="1">
    <citation type="submission" date="2021-06" db="EMBL/GenBank/DDBJ databases">
        <authorList>
            <person name="Rolland C."/>
        </authorList>
    </citation>
    <scope>NUCLEOTIDE SEQUENCE</scope>
    <source>
        <strain evidence="1">347.936635</strain>
    </source>
</reference>
<organism evidence="1">
    <name type="scientific">Clandestinovirus</name>
    <dbReference type="NCBI Taxonomy" id="2831644"/>
    <lineage>
        <taxon>Viruses</taxon>
    </lineage>
</organism>
<dbReference type="Gene3D" id="3.40.50.300">
    <property type="entry name" value="P-loop containing nucleotide triphosphate hydrolases"/>
    <property type="match status" value="1"/>
</dbReference>
<gene>
    <name evidence="1" type="ORF">KOM_12_289</name>
</gene>